<dbReference type="InParanoid" id="A0A6P8ZTV1"/>
<reference evidence="12" key="1">
    <citation type="submission" date="2025-08" db="UniProtKB">
        <authorList>
            <consortium name="RefSeq"/>
        </authorList>
    </citation>
    <scope>IDENTIFICATION</scope>
    <source>
        <tissue evidence="12">Total insect</tissue>
    </source>
</reference>
<gene>
    <name evidence="12" type="primary">LOC117649770</name>
</gene>
<dbReference type="PANTHER" id="PTHR28314">
    <property type="entry name" value="MEDIATOR OF RNA POLYMERASE II TRANSCRIPTION SUBUNIT 29"/>
    <property type="match status" value="1"/>
</dbReference>
<dbReference type="GeneID" id="117649770"/>
<dbReference type="GO" id="GO:0006357">
    <property type="term" value="P:regulation of transcription by RNA polymerase II"/>
    <property type="evidence" value="ECO:0007669"/>
    <property type="project" value="TreeGrafter"/>
</dbReference>
<name>A0A6P8ZTV1_THRPL</name>
<organism evidence="12">
    <name type="scientific">Thrips palmi</name>
    <name type="common">Melon thrips</name>
    <dbReference type="NCBI Taxonomy" id="161013"/>
    <lineage>
        <taxon>Eukaryota</taxon>
        <taxon>Metazoa</taxon>
        <taxon>Ecdysozoa</taxon>
        <taxon>Arthropoda</taxon>
        <taxon>Hexapoda</taxon>
        <taxon>Insecta</taxon>
        <taxon>Pterygota</taxon>
        <taxon>Neoptera</taxon>
        <taxon>Paraneoptera</taxon>
        <taxon>Thysanoptera</taxon>
        <taxon>Terebrantia</taxon>
        <taxon>Thripoidea</taxon>
        <taxon>Thripidae</taxon>
        <taxon>Thrips</taxon>
    </lineage>
</organism>
<dbReference type="PANTHER" id="PTHR28314:SF1">
    <property type="entry name" value="MEDIATOR OF RNA POLYMERASE II TRANSCRIPTION SUBUNIT 29"/>
    <property type="match status" value="1"/>
</dbReference>
<keyword evidence="11" id="KW-1185">Reference proteome</keyword>
<dbReference type="OrthoDB" id="6366949at2759"/>
<evidence type="ECO:0000256" key="7">
    <source>
        <dbReference type="ARBA" id="ARBA00023242"/>
    </source>
</evidence>
<dbReference type="InterPro" id="IPR021018">
    <property type="entry name" value="Mediator_Med29_met"/>
</dbReference>
<comment type="similarity">
    <text evidence="2">Belongs to the Mediator complex subunit 29 family.</text>
</comment>
<keyword evidence="4" id="KW-0805">Transcription regulation</keyword>
<dbReference type="GO" id="GO:0003712">
    <property type="term" value="F:transcription coregulator activity"/>
    <property type="evidence" value="ECO:0007669"/>
    <property type="project" value="TreeGrafter"/>
</dbReference>
<evidence type="ECO:0000256" key="1">
    <source>
        <dbReference type="ARBA" id="ARBA00004123"/>
    </source>
</evidence>
<evidence type="ECO:0000256" key="3">
    <source>
        <dbReference type="ARBA" id="ARBA00019684"/>
    </source>
</evidence>
<comment type="subcellular location">
    <subcellularLocation>
        <location evidence="1">Nucleus</location>
    </subcellularLocation>
</comment>
<dbReference type="AlphaFoldDB" id="A0A6P8ZTV1"/>
<dbReference type="Proteomes" id="UP000515158">
    <property type="component" value="Unplaced"/>
</dbReference>
<feature type="region of interest" description="Disordered" evidence="10">
    <location>
        <begin position="1"/>
        <end position="95"/>
    </location>
</feature>
<evidence type="ECO:0000256" key="10">
    <source>
        <dbReference type="SAM" id="MobiDB-lite"/>
    </source>
</evidence>
<accession>A0A6P8ZTV1</accession>
<proteinExistence type="inferred from homology"/>
<keyword evidence="7" id="KW-0539">Nucleus</keyword>
<evidence type="ECO:0000256" key="6">
    <source>
        <dbReference type="ARBA" id="ARBA00023163"/>
    </source>
</evidence>
<keyword evidence="5" id="KW-0010">Activator</keyword>
<evidence type="ECO:0000256" key="2">
    <source>
        <dbReference type="ARBA" id="ARBA00009851"/>
    </source>
</evidence>
<dbReference type="RefSeq" id="XP_034248708.1">
    <property type="nucleotide sequence ID" value="XM_034392817.1"/>
</dbReference>
<dbReference type="FunCoup" id="A0A6P8ZTV1">
    <property type="interactions" value="957"/>
</dbReference>
<evidence type="ECO:0000256" key="9">
    <source>
        <dbReference type="ARBA" id="ARBA00031963"/>
    </source>
</evidence>
<dbReference type="GO" id="GO:0016592">
    <property type="term" value="C:mediator complex"/>
    <property type="evidence" value="ECO:0007669"/>
    <property type="project" value="InterPro"/>
</dbReference>
<evidence type="ECO:0000313" key="11">
    <source>
        <dbReference type="Proteomes" id="UP000515158"/>
    </source>
</evidence>
<protein>
    <recommendedName>
        <fullName evidence="3">Mediator of RNA polymerase II transcription subunit 29</fullName>
    </recommendedName>
    <alternativeName>
        <fullName evidence="9">Mediator complex subunit 29</fullName>
    </alternativeName>
    <alternativeName>
        <fullName evidence="8">Protein intersex</fullName>
    </alternativeName>
</protein>
<evidence type="ECO:0000256" key="8">
    <source>
        <dbReference type="ARBA" id="ARBA00030916"/>
    </source>
</evidence>
<evidence type="ECO:0000313" key="12">
    <source>
        <dbReference type="RefSeq" id="XP_034248708.1"/>
    </source>
</evidence>
<keyword evidence="6" id="KW-0804">Transcription</keyword>
<feature type="compositionally biased region" description="Low complexity" evidence="10">
    <location>
        <begin position="1"/>
        <end position="92"/>
    </location>
</feature>
<evidence type="ECO:0000256" key="5">
    <source>
        <dbReference type="ARBA" id="ARBA00023159"/>
    </source>
</evidence>
<evidence type="ECO:0000256" key="4">
    <source>
        <dbReference type="ARBA" id="ARBA00023015"/>
    </source>
</evidence>
<sequence length="230" mass="25382">MNVPPQGQVAMQQGPQSQQQQQQQQQQQPQPNQQQQQPSSQPQQNPQQQAAQQSQQSQQQPGQTGPGSQQQQPGTPGSQAQQLQQQQQQQTQEKLDNISKVKSLIGPLKEHLAVALKSAAHLLHYNTTVDNGASKGLDMVPRLDVSLEAFYSTCDQIELHLKTAIECLTQGASSQRYLPLNVLPTRTEPLPGQDGLLYPQYLATVRAQVQFAKQVHDTLMVAVQSLNAME</sequence>
<dbReference type="Pfam" id="PF11568">
    <property type="entry name" value="Med29"/>
    <property type="match status" value="1"/>
</dbReference>
<dbReference type="KEGG" id="tpal:117649770"/>